<evidence type="ECO:0000313" key="3">
    <source>
        <dbReference type="Proteomes" id="UP000298468"/>
    </source>
</evidence>
<dbReference type="Proteomes" id="UP000298468">
    <property type="component" value="Unassembled WGS sequence"/>
</dbReference>
<dbReference type="EMBL" id="SOHM01000030">
    <property type="protein sequence ID" value="TFD88004.1"/>
    <property type="molecule type" value="Genomic_DNA"/>
</dbReference>
<keyword evidence="1" id="KW-1133">Transmembrane helix</keyword>
<dbReference type="RefSeq" id="WP_134641251.1">
    <property type="nucleotide sequence ID" value="NZ_SOHM01000030.1"/>
</dbReference>
<feature type="transmembrane region" description="Helical" evidence="1">
    <location>
        <begin position="31"/>
        <end position="52"/>
    </location>
</feature>
<keyword evidence="3" id="KW-1185">Reference proteome</keyword>
<gene>
    <name evidence="2" type="ORF">E3T61_12835</name>
</gene>
<keyword evidence="1" id="KW-0812">Transmembrane</keyword>
<protein>
    <submittedName>
        <fullName evidence="2">Uncharacterized protein</fullName>
    </submittedName>
</protein>
<feature type="transmembrane region" description="Helical" evidence="1">
    <location>
        <begin position="64"/>
        <end position="85"/>
    </location>
</feature>
<comment type="caution">
    <text evidence="2">The sequence shown here is derived from an EMBL/GenBank/DDBJ whole genome shotgun (WGS) entry which is preliminary data.</text>
</comment>
<feature type="transmembrane region" description="Helical" evidence="1">
    <location>
        <begin position="121"/>
        <end position="145"/>
    </location>
</feature>
<evidence type="ECO:0000313" key="2">
    <source>
        <dbReference type="EMBL" id="TFD88004.1"/>
    </source>
</evidence>
<proteinExistence type="predicted"/>
<accession>A0A4V3IWY9</accession>
<feature type="transmembrane region" description="Helical" evidence="1">
    <location>
        <begin position="91"/>
        <end position="114"/>
    </location>
</feature>
<dbReference type="AlphaFoldDB" id="A0A4V3IWY9"/>
<dbReference type="OrthoDB" id="9848870at2"/>
<name>A0A4V3IWY9_9MICO</name>
<keyword evidence="1" id="KW-0472">Membrane</keyword>
<reference evidence="2 3" key="1">
    <citation type="submission" date="2019-03" db="EMBL/GenBank/DDBJ databases">
        <title>Genomics of glacier-inhabiting Cryobacterium strains.</title>
        <authorList>
            <person name="Liu Q."/>
            <person name="Xin Y.-H."/>
        </authorList>
    </citation>
    <scope>NUCLEOTIDE SEQUENCE [LARGE SCALE GENOMIC DNA]</scope>
    <source>
        <strain evidence="2 3">Sr59</strain>
    </source>
</reference>
<organism evidence="2 3">
    <name type="scientific">Cryobacterium lactosi</name>
    <dbReference type="NCBI Taxonomy" id="1259202"/>
    <lineage>
        <taxon>Bacteria</taxon>
        <taxon>Bacillati</taxon>
        <taxon>Actinomycetota</taxon>
        <taxon>Actinomycetes</taxon>
        <taxon>Micrococcales</taxon>
        <taxon>Microbacteriaceae</taxon>
        <taxon>Cryobacterium</taxon>
    </lineage>
</organism>
<evidence type="ECO:0000256" key="1">
    <source>
        <dbReference type="SAM" id="Phobius"/>
    </source>
</evidence>
<sequence length="150" mass="15675">MSAALSYHLGGFILMVLQLSGRGEWSRFPWIYLDVVQALAFLALGAVCRILSSSVFRSSDSASRVVWGDLGVVVLAIAGASAIALPLDSSGAFLLALILIVPWALPFAALLSGLSILAQRYVWLQIVLTAVLLINVALLLVGLAAGTAAP</sequence>